<evidence type="ECO:0000313" key="5">
    <source>
        <dbReference type="Proteomes" id="UP000290189"/>
    </source>
</evidence>
<sequence length="726" mass="79702">MTMAVGGDGDGQETDPALLDLVGRLSALDDDSDADDELFDEIVEFTKSKASDVQDCCRLVQQLVQVLDVSDIALPDTFLATLLPALATKTAEDNAEVVDATFQLLLKQIADWSSDFVLIDALVSHCSNRLPASSVSHLTCLNMISAMLIQFPFRERPETTWTAISELVDESMRGEKTRISSLRLLTHCFVLRPCVFSRQVRSLDAELKQDMRDIVMQTESSTEDMMLQSVFRMLKRYLAMPVPSSAESVDAVDESAWALEEFLDLDHPRFTPRMLNFLCQPSVCESFIHFITRCKVPNPPVGKTELHGALRQSYKVMRLVTANDANVTALLKVQGSRIARQLFQEGFDPAHANLYHVAALLVHMLTVNPVAVCHAFLTLQPSPIDAMIRVIHEPAVAQLVVMLAGQPSLFETFRDDCLLPKMVDLVMRDNNDKIASLVAHLLEMWSIMPPAKILFELHGEEGGIFSRIAAGSLTARSTIVLLNALCRMVALSRCAIAIALQERASVGDSTEDLSDSLASLKLDQESGAGGEPSDDADDVLRQVSRSLHRLIPLASAAVDDDSLWGSKSFSPERLALLALLVTMVVQCTESNDKVALKASLWPRLWKWTSDPFTSPLVLVQLHRLWRAAIMNPVLREVAFNGIEHDVVATVVSMCTSKKAASSTVKTVMLDLYDIIQSVYLDSARGDGTGSESSLLSAFLHASDEGDEGPSSSDNADFPSKEVSSVR</sequence>
<organism evidence="2 4">
    <name type="scientific">Plasmodiophora brassicae</name>
    <name type="common">Clubroot disease agent</name>
    <dbReference type="NCBI Taxonomy" id="37360"/>
    <lineage>
        <taxon>Eukaryota</taxon>
        <taxon>Sar</taxon>
        <taxon>Rhizaria</taxon>
        <taxon>Endomyxa</taxon>
        <taxon>Phytomyxea</taxon>
        <taxon>Plasmodiophorida</taxon>
        <taxon>Plasmodiophoridae</taxon>
        <taxon>Plasmodiophora</taxon>
    </lineage>
</organism>
<geneLocation type="mitochondrion" evidence="3"/>
<dbReference type="InterPro" id="IPR016024">
    <property type="entry name" value="ARM-type_fold"/>
</dbReference>
<evidence type="ECO:0000313" key="4">
    <source>
        <dbReference type="Proteomes" id="UP000039324"/>
    </source>
</evidence>
<dbReference type="EMBL" id="CDSF01000122">
    <property type="protein sequence ID" value="CEP02141.1"/>
    <property type="molecule type" value="Genomic_DNA"/>
</dbReference>
<gene>
    <name evidence="2" type="ORF">PBRA_002406</name>
    <name evidence="3" type="ORF">PLBR_LOCUS883</name>
</gene>
<keyword evidence="4" id="KW-1185">Reference proteome</keyword>
<dbReference type="OrthoDB" id="2129116at2759"/>
<proteinExistence type="predicted"/>
<protein>
    <submittedName>
        <fullName evidence="2">Uncharacterized protein</fullName>
    </submittedName>
</protein>
<dbReference type="EMBL" id="OVEO01000001">
    <property type="protein sequence ID" value="SPQ93668.1"/>
    <property type="molecule type" value="Genomic_DNA"/>
</dbReference>
<dbReference type="Proteomes" id="UP000290189">
    <property type="component" value="Unassembled WGS sequence"/>
</dbReference>
<dbReference type="Proteomes" id="UP000039324">
    <property type="component" value="Unassembled WGS sequence"/>
</dbReference>
<evidence type="ECO:0000313" key="3">
    <source>
        <dbReference type="EMBL" id="SPQ93668.1"/>
    </source>
</evidence>
<accession>A0A0G4J4H3</accession>
<evidence type="ECO:0000256" key="1">
    <source>
        <dbReference type="SAM" id="MobiDB-lite"/>
    </source>
</evidence>
<feature type="region of interest" description="Disordered" evidence="1">
    <location>
        <begin position="701"/>
        <end position="726"/>
    </location>
</feature>
<dbReference type="SUPFAM" id="SSF48371">
    <property type="entry name" value="ARM repeat"/>
    <property type="match status" value="1"/>
</dbReference>
<dbReference type="InterPro" id="IPR011989">
    <property type="entry name" value="ARM-like"/>
</dbReference>
<dbReference type="AlphaFoldDB" id="A0A0G4J4H3"/>
<name>A0A0G4J4H3_PLABS</name>
<reference evidence="3 5" key="2">
    <citation type="submission" date="2018-03" db="EMBL/GenBank/DDBJ databases">
        <authorList>
            <person name="Fogelqvist J."/>
        </authorList>
    </citation>
    <scope>NUCLEOTIDE SEQUENCE [LARGE SCALE GENOMIC DNA]</scope>
</reference>
<evidence type="ECO:0000313" key="2">
    <source>
        <dbReference type="EMBL" id="CEP02141.1"/>
    </source>
</evidence>
<dbReference type="Gene3D" id="1.25.10.10">
    <property type="entry name" value="Leucine-rich Repeat Variant"/>
    <property type="match status" value="1"/>
</dbReference>
<keyword evidence="3" id="KW-0496">Mitochondrion</keyword>
<reference evidence="2 4" key="1">
    <citation type="submission" date="2015-02" db="EMBL/GenBank/DDBJ databases">
        <authorList>
            <person name="Chooi Y.-H."/>
        </authorList>
    </citation>
    <scope>NUCLEOTIDE SEQUENCE [LARGE SCALE GENOMIC DNA]</scope>
    <source>
        <strain evidence="2">E3</strain>
    </source>
</reference>